<dbReference type="InterPro" id="IPR036804">
    <property type="entry name" value="CheR_N_sf"/>
</dbReference>
<protein>
    <recommendedName>
        <fullName evidence="5">Chemotaxis protein methyltransferase</fullName>
        <ecNumber evidence="5">2.1.1.80</ecNumber>
    </recommendedName>
</protein>
<evidence type="ECO:0000256" key="2">
    <source>
        <dbReference type="ARBA" id="ARBA00022603"/>
    </source>
</evidence>
<dbReference type="Gene3D" id="1.10.155.10">
    <property type="entry name" value="Chemotaxis receptor methyltransferase CheR, N-terminal domain"/>
    <property type="match status" value="1"/>
</dbReference>
<reference evidence="8 9" key="1">
    <citation type="submission" date="2018-03" db="EMBL/GenBank/DDBJ databases">
        <title>Genomic Encyclopedia of Archaeal and Bacterial Type Strains, Phase II (KMG-II): from individual species to whole genera.</title>
        <authorList>
            <person name="Goeker M."/>
        </authorList>
    </citation>
    <scope>NUCLEOTIDE SEQUENCE [LARGE SCALE GENOMIC DNA]</scope>
    <source>
        <strain evidence="8 9">DSM 17586</strain>
    </source>
</reference>
<organism evidence="8 9">
    <name type="scientific">Marinobacterium halophilum</name>
    <dbReference type="NCBI Taxonomy" id="267374"/>
    <lineage>
        <taxon>Bacteria</taxon>
        <taxon>Pseudomonadati</taxon>
        <taxon>Pseudomonadota</taxon>
        <taxon>Gammaproteobacteria</taxon>
        <taxon>Oceanospirillales</taxon>
        <taxon>Oceanospirillaceae</taxon>
        <taxon>Marinobacterium</taxon>
    </lineage>
</organism>
<feature type="binding site" evidence="6">
    <location>
        <begin position="210"/>
        <end position="211"/>
    </location>
    <ligand>
        <name>S-adenosyl-L-methionine</name>
        <dbReference type="ChEBI" id="CHEBI:59789"/>
    </ligand>
</feature>
<dbReference type="GO" id="GO:0008983">
    <property type="term" value="F:protein-glutamate O-methyltransferase activity"/>
    <property type="evidence" value="ECO:0007669"/>
    <property type="project" value="UniProtKB-EC"/>
</dbReference>
<evidence type="ECO:0000259" key="7">
    <source>
        <dbReference type="PROSITE" id="PS50123"/>
    </source>
</evidence>
<dbReference type="PIRSF" id="PIRSF000410">
    <property type="entry name" value="CheR"/>
    <property type="match status" value="1"/>
</dbReference>
<dbReference type="InterPro" id="IPR050903">
    <property type="entry name" value="Bact_Chemotaxis_MeTrfase"/>
</dbReference>
<dbReference type="InterPro" id="IPR026024">
    <property type="entry name" value="Chemotaxis_MeTrfase_CheR"/>
</dbReference>
<dbReference type="SUPFAM" id="SSF47757">
    <property type="entry name" value="Chemotaxis receptor methyltransferase CheR, N-terminal domain"/>
    <property type="match status" value="1"/>
</dbReference>
<name>A0A2P8F214_9GAMM</name>
<evidence type="ECO:0000256" key="1">
    <source>
        <dbReference type="ARBA" id="ARBA00001541"/>
    </source>
</evidence>
<comment type="caution">
    <text evidence="8">The sequence shown here is derived from an EMBL/GenBank/DDBJ whole genome shotgun (WGS) entry which is preliminary data.</text>
</comment>
<dbReference type="EMBL" id="PYGI01000003">
    <property type="protein sequence ID" value="PSL15768.1"/>
    <property type="molecule type" value="Genomic_DNA"/>
</dbReference>
<evidence type="ECO:0000256" key="5">
    <source>
        <dbReference type="PIRNR" id="PIRNR000410"/>
    </source>
</evidence>
<dbReference type="PANTHER" id="PTHR24422">
    <property type="entry name" value="CHEMOTAXIS PROTEIN METHYLTRANSFERASE"/>
    <property type="match status" value="1"/>
</dbReference>
<gene>
    <name evidence="8" type="ORF">CLV44_10349</name>
</gene>
<dbReference type="Proteomes" id="UP000242133">
    <property type="component" value="Unassembled WGS sequence"/>
</dbReference>
<feature type="binding site" evidence="6">
    <location>
        <position position="112"/>
    </location>
    <ligand>
        <name>S-adenosyl-L-methionine</name>
        <dbReference type="ChEBI" id="CHEBI:59789"/>
    </ligand>
</feature>
<feature type="binding site" evidence="6">
    <location>
        <position position="80"/>
    </location>
    <ligand>
        <name>S-adenosyl-L-methionine</name>
        <dbReference type="ChEBI" id="CHEBI:59789"/>
    </ligand>
</feature>
<dbReference type="GO" id="GO:0032259">
    <property type="term" value="P:methylation"/>
    <property type="evidence" value="ECO:0007669"/>
    <property type="project" value="UniProtKB-KW"/>
</dbReference>
<dbReference type="Pfam" id="PF03705">
    <property type="entry name" value="CheR_N"/>
    <property type="match status" value="1"/>
</dbReference>
<dbReference type="InterPro" id="IPR029063">
    <property type="entry name" value="SAM-dependent_MTases_sf"/>
</dbReference>
<dbReference type="PRINTS" id="PR00996">
    <property type="entry name" value="CHERMTFRASE"/>
</dbReference>
<sequence length="271" mass="31411">MAAISDIEFQKFARLLYETVGIHLSERKKIMLSTRLQRRLQHYNLHSFSEYYKLVTSDAHAGELQVMIDHLTTNETHFFREPAHFHFLKDLIRKERYEQCRVWCAASSSGEEVYTLAMVLDDALNHGRWSVLGSDISSRVLQRARRGVYPEEDNVTIPEPLLKRYCLQGVGPQAGNFAIDRQLKRAIEFRQINLTTQLPAIGQFDLIFIRNVMIYFDQPTKHQVVQRVVGQLKPGGYILTSHSETLHGISAELEMVQPSIYRKRGEPRRRG</sequence>
<evidence type="ECO:0000256" key="6">
    <source>
        <dbReference type="PIRSR" id="PIRSR000410-1"/>
    </source>
</evidence>
<comment type="function">
    <text evidence="5">Methylation of the membrane-bound methyl-accepting chemotaxis proteins (MCP) to form gamma-glutamyl methyl ester residues in MCP.</text>
</comment>
<keyword evidence="9" id="KW-1185">Reference proteome</keyword>
<dbReference type="PROSITE" id="PS50123">
    <property type="entry name" value="CHER"/>
    <property type="match status" value="1"/>
</dbReference>
<accession>A0A2P8F214</accession>
<feature type="binding site" evidence="6">
    <location>
        <begin position="193"/>
        <end position="194"/>
    </location>
    <ligand>
        <name>S-adenosyl-L-methionine</name>
        <dbReference type="ChEBI" id="CHEBI:59789"/>
    </ligand>
</feature>
<feature type="binding site" evidence="6">
    <location>
        <position position="74"/>
    </location>
    <ligand>
        <name>S-adenosyl-L-methionine</name>
        <dbReference type="ChEBI" id="CHEBI:59789"/>
    </ligand>
</feature>
<dbReference type="AlphaFoldDB" id="A0A2P8F214"/>
<dbReference type="PANTHER" id="PTHR24422:SF26">
    <property type="entry name" value="CHEMOTAXIS PROTEIN METHYLTRANSFERASE"/>
    <property type="match status" value="1"/>
</dbReference>
<proteinExistence type="predicted"/>
<evidence type="ECO:0000313" key="9">
    <source>
        <dbReference type="Proteomes" id="UP000242133"/>
    </source>
</evidence>
<dbReference type="SUPFAM" id="SSF53335">
    <property type="entry name" value="S-adenosyl-L-methionine-dependent methyltransferases"/>
    <property type="match status" value="1"/>
</dbReference>
<dbReference type="InterPro" id="IPR022642">
    <property type="entry name" value="CheR_C"/>
</dbReference>
<keyword evidence="2 5" id="KW-0489">Methyltransferase</keyword>
<comment type="catalytic activity">
    <reaction evidence="1 5">
        <text>L-glutamyl-[protein] + S-adenosyl-L-methionine = [protein]-L-glutamate 5-O-methyl ester + S-adenosyl-L-homocysteine</text>
        <dbReference type="Rhea" id="RHEA:24452"/>
        <dbReference type="Rhea" id="RHEA-COMP:10208"/>
        <dbReference type="Rhea" id="RHEA-COMP:10311"/>
        <dbReference type="ChEBI" id="CHEBI:29973"/>
        <dbReference type="ChEBI" id="CHEBI:57856"/>
        <dbReference type="ChEBI" id="CHEBI:59789"/>
        <dbReference type="ChEBI" id="CHEBI:82795"/>
        <dbReference type="EC" id="2.1.1.80"/>
    </reaction>
</comment>
<evidence type="ECO:0000313" key="8">
    <source>
        <dbReference type="EMBL" id="PSL15768.1"/>
    </source>
</evidence>
<dbReference type="SMART" id="SM00138">
    <property type="entry name" value="MeTrc"/>
    <property type="match status" value="1"/>
</dbReference>
<dbReference type="OrthoDB" id="9816309at2"/>
<evidence type="ECO:0000256" key="3">
    <source>
        <dbReference type="ARBA" id="ARBA00022679"/>
    </source>
</evidence>
<dbReference type="InterPro" id="IPR022641">
    <property type="entry name" value="CheR_N"/>
</dbReference>
<feature type="binding site" evidence="6">
    <location>
        <position position="76"/>
    </location>
    <ligand>
        <name>S-adenosyl-L-methionine</name>
        <dbReference type="ChEBI" id="CHEBI:59789"/>
    </ligand>
</feature>
<dbReference type="InterPro" id="IPR000780">
    <property type="entry name" value="CheR_MeTrfase"/>
</dbReference>
<evidence type="ECO:0000256" key="4">
    <source>
        <dbReference type="ARBA" id="ARBA00022691"/>
    </source>
</evidence>
<keyword evidence="3 5" id="KW-0808">Transferase</keyword>
<dbReference type="Gene3D" id="3.40.50.150">
    <property type="entry name" value="Vaccinia Virus protein VP39"/>
    <property type="match status" value="1"/>
</dbReference>
<dbReference type="Pfam" id="PF01739">
    <property type="entry name" value="CheR"/>
    <property type="match status" value="1"/>
</dbReference>
<feature type="binding site" evidence="6">
    <location>
        <position position="135"/>
    </location>
    <ligand>
        <name>S-adenosyl-L-methionine</name>
        <dbReference type="ChEBI" id="CHEBI:59789"/>
    </ligand>
</feature>
<dbReference type="EC" id="2.1.1.80" evidence="5"/>
<keyword evidence="4 5" id="KW-0949">S-adenosyl-L-methionine</keyword>
<feature type="domain" description="CheR-type methyltransferase" evidence="7">
    <location>
        <begin position="1"/>
        <end position="266"/>
    </location>
</feature>
<dbReference type="RefSeq" id="WP_106590596.1">
    <property type="nucleotide sequence ID" value="NZ_PYGI01000003.1"/>
</dbReference>